<name>A0A1X6PIN2_PORUM</name>
<evidence type="ECO:0000313" key="2">
    <source>
        <dbReference type="EMBL" id="OSX80697.1"/>
    </source>
</evidence>
<keyword evidence="3" id="KW-1185">Reference proteome</keyword>
<feature type="region of interest" description="Disordered" evidence="1">
    <location>
        <begin position="66"/>
        <end position="146"/>
    </location>
</feature>
<gene>
    <name evidence="2" type="ORF">BU14_0033s0041</name>
</gene>
<organism evidence="2 3">
    <name type="scientific">Porphyra umbilicalis</name>
    <name type="common">Purple laver</name>
    <name type="synonym">Red alga</name>
    <dbReference type="NCBI Taxonomy" id="2786"/>
    <lineage>
        <taxon>Eukaryota</taxon>
        <taxon>Rhodophyta</taxon>
        <taxon>Bangiophyceae</taxon>
        <taxon>Bangiales</taxon>
        <taxon>Bangiaceae</taxon>
        <taxon>Porphyra</taxon>
    </lineage>
</organism>
<feature type="region of interest" description="Disordered" evidence="1">
    <location>
        <begin position="264"/>
        <end position="295"/>
    </location>
</feature>
<sequence>MPTAVIPAPAGVIWRRGRHGRRPPSRRHDHRGGRARLLGHPPPRLRGDAHLLWELAARARDERAGILRGGGGGGGGGGGVGAEEALKEGGASLPPSPLPPAVRPRAEIAEAGDGGAPPLPASAAADAADGEEGEEDAAAATRRDARDAGRDLSEVIALGGAAGAPPAAGGLDGEVALDERLFVVVPAAGVGTGFAADDACALYDGPLRGPGGGGGADRFLYARGGGSAALGAGGADRGFAGVPGGGGGGGGSTTAAALRTKMVQFERDGAHPSRGGGHGGGGGGGGGQPRADAGE</sequence>
<evidence type="ECO:0000256" key="1">
    <source>
        <dbReference type="SAM" id="MobiDB-lite"/>
    </source>
</evidence>
<proteinExistence type="predicted"/>
<feature type="compositionally biased region" description="Acidic residues" evidence="1">
    <location>
        <begin position="128"/>
        <end position="137"/>
    </location>
</feature>
<protein>
    <submittedName>
        <fullName evidence="2">Uncharacterized protein</fullName>
    </submittedName>
</protein>
<feature type="region of interest" description="Disordered" evidence="1">
    <location>
        <begin position="15"/>
        <end position="45"/>
    </location>
</feature>
<feature type="compositionally biased region" description="Basic residues" evidence="1">
    <location>
        <begin position="15"/>
        <end position="34"/>
    </location>
</feature>
<dbReference type="AlphaFoldDB" id="A0A1X6PIN2"/>
<feature type="compositionally biased region" description="Gly residues" evidence="1">
    <location>
        <begin position="67"/>
        <end position="81"/>
    </location>
</feature>
<accession>A0A1X6PIN2</accession>
<feature type="compositionally biased region" description="Gly residues" evidence="1">
    <location>
        <begin position="274"/>
        <end position="288"/>
    </location>
</feature>
<dbReference type="Proteomes" id="UP000218209">
    <property type="component" value="Unassembled WGS sequence"/>
</dbReference>
<reference evidence="2 3" key="1">
    <citation type="submission" date="2017-03" db="EMBL/GenBank/DDBJ databases">
        <title>WGS assembly of Porphyra umbilicalis.</title>
        <authorList>
            <person name="Brawley S.H."/>
            <person name="Blouin N.A."/>
            <person name="Ficko-Blean E."/>
            <person name="Wheeler G.L."/>
            <person name="Lohr M."/>
            <person name="Goodson H.V."/>
            <person name="Jenkins J.W."/>
            <person name="Blaby-Haas C.E."/>
            <person name="Helliwell K.E."/>
            <person name="Chan C."/>
            <person name="Marriage T."/>
            <person name="Bhattacharya D."/>
            <person name="Klein A.S."/>
            <person name="Badis Y."/>
            <person name="Brodie J."/>
            <person name="Cao Y."/>
            <person name="Collen J."/>
            <person name="Dittami S.M."/>
            <person name="Gachon C.M."/>
            <person name="Green B.R."/>
            <person name="Karpowicz S."/>
            <person name="Kim J.W."/>
            <person name="Kudahl U."/>
            <person name="Lin S."/>
            <person name="Michel G."/>
            <person name="Mittag M."/>
            <person name="Olson B.J."/>
            <person name="Pangilinan J."/>
            <person name="Peng Y."/>
            <person name="Qiu H."/>
            <person name="Shu S."/>
            <person name="Singer J.T."/>
            <person name="Smith A.G."/>
            <person name="Sprecher B.N."/>
            <person name="Wagner V."/>
            <person name="Wang W."/>
            <person name="Wang Z.-Y."/>
            <person name="Yan J."/>
            <person name="Yarish C."/>
            <person name="Zoeuner-Riek S."/>
            <person name="Zhuang Y."/>
            <person name="Zou Y."/>
            <person name="Lindquist E.A."/>
            <person name="Grimwood J."/>
            <person name="Barry K."/>
            <person name="Rokhsar D.S."/>
            <person name="Schmutz J."/>
            <person name="Stiller J.W."/>
            <person name="Grossman A.R."/>
            <person name="Prochnik S.E."/>
        </authorList>
    </citation>
    <scope>NUCLEOTIDE SEQUENCE [LARGE SCALE GENOMIC DNA]</scope>
    <source>
        <strain evidence="2">4086291</strain>
    </source>
</reference>
<dbReference type="EMBL" id="KV918769">
    <property type="protein sequence ID" value="OSX80697.1"/>
    <property type="molecule type" value="Genomic_DNA"/>
</dbReference>
<evidence type="ECO:0000313" key="3">
    <source>
        <dbReference type="Proteomes" id="UP000218209"/>
    </source>
</evidence>